<reference evidence="5" key="1">
    <citation type="submission" date="2016-04" db="EMBL/GenBank/DDBJ databases">
        <title>Cephalotus genome sequencing.</title>
        <authorList>
            <person name="Fukushima K."/>
            <person name="Hasebe M."/>
            <person name="Fang X."/>
        </authorList>
    </citation>
    <scope>NUCLEOTIDE SEQUENCE [LARGE SCALE GENOMIC DNA]</scope>
    <source>
        <strain evidence="5">cv. St1</strain>
    </source>
</reference>
<dbReference type="GO" id="GO:0008270">
    <property type="term" value="F:zinc ion binding"/>
    <property type="evidence" value="ECO:0007669"/>
    <property type="project" value="InterPro"/>
</dbReference>
<keyword evidence="5" id="KW-1185">Reference proteome</keyword>
<evidence type="ECO:0000256" key="2">
    <source>
        <dbReference type="ARBA" id="ARBA00022723"/>
    </source>
</evidence>
<dbReference type="PANTHER" id="PTHR48198:SF1">
    <property type="entry name" value="METALLOTHIONEIN-LIKE PROTEIN 4A-RELATED"/>
    <property type="match status" value="1"/>
</dbReference>
<gene>
    <name evidence="4" type="ORF">CFOL_v3_32168</name>
</gene>
<dbReference type="AlphaFoldDB" id="A0A1Q3D8C8"/>
<dbReference type="PROSITE" id="PS51257">
    <property type="entry name" value="PROKAR_LIPOPROTEIN"/>
    <property type="match status" value="1"/>
</dbReference>
<evidence type="ECO:0000256" key="1">
    <source>
        <dbReference type="ARBA" id="ARBA00005802"/>
    </source>
</evidence>
<comment type="similarity">
    <text evidence="1">Belongs to the metallothionein superfamily. Type 15 family.</text>
</comment>
<dbReference type="Proteomes" id="UP000187406">
    <property type="component" value="Unassembled WGS sequence"/>
</dbReference>
<keyword evidence="3" id="KW-0480">Metal-thiolate cluster</keyword>
<dbReference type="STRING" id="3775.A0A1Q3D8C8"/>
<comment type="caution">
    <text evidence="4">The sequence shown here is derived from an EMBL/GenBank/DDBJ whole genome shotgun (WGS) entry which is preliminary data.</text>
</comment>
<dbReference type="EMBL" id="BDDD01005060">
    <property type="protein sequence ID" value="GAV88747.1"/>
    <property type="molecule type" value="Genomic_DNA"/>
</dbReference>
<dbReference type="PRINTS" id="PR00877">
    <property type="entry name" value="MTPLANTPEC"/>
</dbReference>
<dbReference type="PANTHER" id="PTHR48198">
    <property type="entry name" value="EC PROTEIN HOMOLOG"/>
    <property type="match status" value="1"/>
</dbReference>
<sequence length="85" mass="8917">MADDTGRSRIPPICDDRCGCSVPCPGGVACRCTPSETTSGFEHKRCSSGEHCHCNPCSCSEIEVQGTGRFYCRCGAGCTCVTCAT</sequence>
<evidence type="ECO:0000313" key="4">
    <source>
        <dbReference type="EMBL" id="GAV88747.1"/>
    </source>
</evidence>
<evidence type="ECO:0000256" key="3">
    <source>
        <dbReference type="ARBA" id="ARBA00022851"/>
    </source>
</evidence>
<dbReference type="InParanoid" id="A0A1Q3D8C8"/>
<proteinExistence type="inferred from homology"/>
<dbReference type="InterPro" id="IPR000316">
    <property type="entry name" value="Metallthion_15"/>
</dbReference>
<dbReference type="Pfam" id="PF02068">
    <property type="entry name" value="Metallothio_PEC"/>
    <property type="match status" value="1"/>
</dbReference>
<evidence type="ECO:0000313" key="5">
    <source>
        <dbReference type="Proteomes" id="UP000187406"/>
    </source>
</evidence>
<organism evidence="4 5">
    <name type="scientific">Cephalotus follicularis</name>
    <name type="common">Albany pitcher plant</name>
    <dbReference type="NCBI Taxonomy" id="3775"/>
    <lineage>
        <taxon>Eukaryota</taxon>
        <taxon>Viridiplantae</taxon>
        <taxon>Streptophyta</taxon>
        <taxon>Embryophyta</taxon>
        <taxon>Tracheophyta</taxon>
        <taxon>Spermatophyta</taxon>
        <taxon>Magnoliopsida</taxon>
        <taxon>eudicotyledons</taxon>
        <taxon>Gunneridae</taxon>
        <taxon>Pentapetalae</taxon>
        <taxon>rosids</taxon>
        <taxon>fabids</taxon>
        <taxon>Oxalidales</taxon>
        <taxon>Cephalotaceae</taxon>
        <taxon>Cephalotus</taxon>
    </lineage>
</organism>
<keyword evidence="2" id="KW-0479">Metal-binding</keyword>
<dbReference type="OrthoDB" id="1929463at2759"/>
<name>A0A1Q3D8C8_CEPFO</name>
<protein>
    <submittedName>
        <fullName evidence="4">Metallothio_PEC domain-containing protein</fullName>
    </submittedName>
</protein>
<accession>A0A1Q3D8C8</accession>